<accession>A0A812NRB3</accession>
<evidence type="ECO:0000256" key="1">
    <source>
        <dbReference type="SAM" id="MobiDB-lite"/>
    </source>
</evidence>
<dbReference type="AlphaFoldDB" id="A0A812NRB3"/>
<sequence>MRSAGSQSLEVPEEVTQHFRTSAKVLSYREGILQGFVPDKVSTRGMLCAARKKHPANLPIWNKQNVRPPPPGSPTPQGQQMLARGGTQRQDIEFLFRELLELWSPLGASRSCSKVDPLVPGVDGARHVVPHLAC</sequence>
<comment type="caution">
    <text evidence="2">The sequence shown here is derived from an EMBL/GenBank/DDBJ whole genome shotgun (WGS) entry which is preliminary data.</text>
</comment>
<proteinExistence type="predicted"/>
<reference evidence="2" key="1">
    <citation type="submission" date="2021-02" db="EMBL/GenBank/DDBJ databases">
        <authorList>
            <person name="Dougan E. K."/>
            <person name="Rhodes N."/>
            <person name="Thang M."/>
            <person name="Chan C."/>
        </authorList>
    </citation>
    <scope>NUCLEOTIDE SEQUENCE</scope>
</reference>
<gene>
    <name evidence="2" type="ORF">SNAT2548_LOCUS16730</name>
</gene>
<evidence type="ECO:0000313" key="2">
    <source>
        <dbReference type="EMBL" id="CAE7319125.1"/>
    </source>
</evidence>
<protein>
    <submittedName>
        <fullName evidence="2">Uncharacterized protein</fullName>
    </submittedName>
</protein>
<keyword evidence="3" id="KW-1185">Reference proteome</keyword>
<evidence type="ECO:0000313" key="3">
    <source>
        <dbReference type="Proteomes" id="UP000604046"/>
    </source>
</evidence>
<feature type="region of interest" description="Disordered" evidence="1">
    <location>
        <begin position="58"/>
        <end position="87"/>
    </location>
</feature>
<organism evidence="2 3">
    <name type="scientific">Symbiodinium natans</name>
    <dbReference type="NCBI Taxonomy" id="878477"/>
    <lineage>
        <taxon>Eukaryota</taxon>
        <taxon>Sar</taxon>
        <taxon>Alveolata</taxon>
        <taxon>Dinophyceae</taxon>
        <taxon>Suessiales</taxon>
        <taxon>Symbiodiniaceae</taxon>
        <taxon>Symbiodinium</taxon>
    </lineage>
</organism>
<name>A0A812NRB3_9DINO</name>
<dbReference type="Proteomes" id="UP000604046">
    <property type="component" value="Unassembled WGS sequence"/>
</dbReference>
<dbReference type="EMBL" id="CAJNDS010002089">
    <property type="protein sequence ID" value="CAE7319125.1"/>
    <property type="molecule type" value="Genomic_DNA"/>
</dbReference>